<accession>A0ABU6JZH4</accession>
<dbReference type="Proteomes" id="UP001331561">
    <property type="component" value="Unassembled WGS sequence"/>
</dbReference>
<evidence type="ECO:0000313" key="3">
    <source>
        <dbReference type="Proteomes" id="UP001331561"/>
    </source>
</evidence>
<dbReference type="PANTHER" id="PTHR47328">
    <property type="match status" value="1"/>
</dbReference>
<dbReference type="Pfam" id="PF01042">
    <property type="entry name" value="Ribonuc_L-PSP"/>
    <property type="match status" value="1"/>
</dbReference>
<gene>
    <name evidence="2" type="ORF">VVD49_03390</name>
</gene>
<dbReference type="InterPro" id="IPR006175">
    <property type="entry name" value="YjgF/YER057c/UK114"/>
</dbReference>
<dbReference type="RefSeq" id="WP_327597718.1">
    <property type="nucleotide sequence ID" value="NZ_JAYXHS010000001.1"/>
</dbReference>
<name>A0ABU6JZH4_9RHOO</name>
<dbReference type="EMBL" id="JAYXHS010000001">
    <property type="protein sequence ID" value="MEC5384749.1"/>
    <property type="molecule type" value="Genomic_DNA"/>
</dbReference>
<proteinExistence type="inferred from homology"/>
<dbReference type="CDD" id="cd06150">
    <property type="entry name" value="YjgF_YER057c_UK114_like_2"/>
    <property type="match status" value="1"/>
</dbReference>
<dbReference type="SUPFAM" id="SSF55298">
    <property type="entry name" value="YjgF-like"/>
    <property type="match status" value="1"/>
</dbReference>
<protein>
    <submittedName>
        <fullName evidence="2">RidA family protein</fullName>
    </submittedName>
</protein>
<comment type="caution">
    <text evidence="2">The sequence shown here is derived from an EMBL/GenBank/DDBJ whole genome shotgun (WGS) entry which is preliminary data.</text>
</comment>
<dbReference type="PROSITE" id="PS01094">
    <property type="entry name" value="UPF0076"/>
    <property type="match status" value="1"/>
</dbReference>
<comment type="similarity">
    <text evidence="1">Belongs to the RutC family.</text>
</comment>
<keyword evidence="3" id="KW-1185">Reference proteome</keyword>
<dbReference type="Gene3D" id="3.30.1330.40">
    <property type="entry name" value="RutC-like"/>
    <property type="match status" value="1"/>
</dbReference>
<organism evidence="2 3">
    <name type="scientific">Uliginosibacterium silvisoli</name>
    <dbReference type="NCBI Taxonomy" id="3114758"/>
    <lineage>
        <taxon>Bacteria</taxon>
        <taxon>Pseudomonadati</taxon>
        <taxon>Pseudomonadota</taxon>
        <taxon>Betaproteobacteria</taxon>
        <taxon>Rhodocyclales</taxon>
        <taxon>Zoogloeaceae</taxon>
        <taxon>Uliginosibacterium</taxon>
    </lineage>
</organism>
<dbReference type="InterPro" id="IPR035709">
    <property type="entry name" value="YoaB-like"/>
</dbReference>
<evidence type="ECO:0000313" key="2">
    <source>
        <dbReference type="EMBL" id="MEC5384749.1"/>
    </source>
</evidence>
<dbReference type="PANTHER" id="PTHR47328:SF1">
    <property type="entry name" value="RUTC FAMILY PROTEIN YOAB"/>
    <property type="match status" value="1"/>
</dbReference>
<reference evidence="2 3" key="1">
    <citation type="submission" date="2024-01" db="EMBL/GenBank/DDBJ databases">
        <title>Uliginosibacterium soil sp. nov.</title>
        <authorList>
            <person name="Lv Y."/>
        </authorList>
    </citation>
    <scope>NUCLEOTIDE SEQUENCE [LARGE SCALE GENOMIC DNA]</scope>
    <source>
        <strain evidence="2 3">H3</strain>
    </source>
</reference>
<dbReference type="InterPro" id="IPR019897">
    <property type="entry name" value="RidA_CS"/>
</dbReference>
<sequence>MIERLGSTPRYADATIFNGLVHAVEVPASEDGDIASQMQSLLAALERTLIAARSGKDGLLMATVYLTDMADYDGMNRIWESWLPAGAAPARACVKVAGLARPGWRVEIAATAATTA</sequence>
<dbReference type="InterPro" id="IPR035959">
    <property type="entry name" value="RutC-like_sf"/>
</dbReference>
<evidence type="ECO:0000256" key="1">
    <source>
        <dbReference type="ARBA" id="ARBA00010552"/>
    </source>
</evidence>